<evidence type="ECO:0000313" key="2">
    <source>
        <dbReference type="EMBL" id="WAC02629.1"/>
    </source>
</evidence>
<dbReference type="Gene3D" id="3.30.450.20">
    <property type="entry name" value="PAS domain"/>
    <property type="match status" value="1"/>
</dbReference>
<gene>
    <name evidence="2" type="ORF">N7U66_02780</name>
</gene>
<evidence type="ECO:0000259" key="1">
    <source>
        <dbReference type="Pfam" id="PF13426"/>
    </source>
</evidence>
<name>A0A9E8SES7_9FLAO</name>
<dbReference type="EMBL" id="CP113088">
    <property type="protein sequence ID" value="WAC02629.1"/>
    <property type="molecule type" value="Genomic_DNA"/>
</dbReference>
<feature type="domain" description="PAS" evidence="1">
    <location>
        <begin position="59"/>
        <end position="151"/>
    </location>
</feature>
<dbReference type="KEGG" id="lnu:N7U66_02780"/>
<dbReference type="Proteomes" id="UP001164705">
    <property type="component" value="Chromosome"/>
</dbReference>
<reference evidence="2" key="1">
    <citation type="submission" date="2022-11" db="EMBL/GenBank/DDBJ databases">
        <title>Lacinutrix neustonica HL-RS19T sp. nov., isolated from the surface microlayer sample of brackish Lake Shihwa.</title>
        <authorList>
            <person name="Choi J.Y."/>
            <person name="Hwang C.Y."/>
        </authorList>
    </citation>
    <scope>NUCLEOTIDE SEQUENCE</scope>
    <source>
        <strain evidence="2">HL-RS19</strain>
    </source>
</reference>
<organism evidence="2 3">
    <name type="scientific">Lacinutrix neustonica</name>
    <dbReference type="NCBI Taxonomy" id="2980107"/>
    <lineage>
        <taxon>Bacteria</taxon>
        <taxon>Pseudomonadati</taxon>
        <taxon>Bacteroidota</taxon>
        <taxon>Flavobacteriia</taxon>
        <taxon>Flavobacteriales</taxon>
        <taxon>Flavobacteriaceae</taxon>
        <taxon>Lacinutrix</taxon>
    </lineage>
</organism>
<dbReference type="InterPro" id="IPR000014">
    <property type="entry name" value="PAS"/>
</dbReference>
<accession>A0A9E8SES7</accession>
<proteinExistence type="predicted"/>
<evidence type="ECO:0000313" key="3">
    <source>
        <dbReference type="Proteomes" id="UP001164705"/>
    </source>
</evidence>
<dbReference type="AlphaFoldDB" id="A0A9E8SES7"/>
<dbReference type="CDD" id="cd00130">
    <property type="entry name" value="PAS"/>
    <property type="match status" value="1"/>
</dbReference>
<dbReference type="NCBIfam" id="TIGR00229">
    <property type="entry name" value="sensory_box"/>
    <property type="match status" value="1"/>
</dbReference>
<sequence length="161" mass="18827">MKNTPLRAPLKSWDLYALYLQRQAEAFTTNTEIEILNEFKEKFNWSFDVEKALKENTFEAIVLTNIDQEIQWVNKGFVQMTGYAANYSKGKRPKFLQGENSSIAALKVIRDNIKKELHFKERVINYRKNGQEYVCDIEIFPLKNEAGKVSHLLALENEVYN</sequence>
<dbReference type="RefSeq" id="WP_267677226.1">
    <property type="nucleotide sequence ID" value="NZ_CP113088.1"/>
</dbReference>
<protein>
    <submittedName>
        <fullName evidence="2">PAS domain-containing protein</fullName>
    </submittedName>
</protein>
<keyword evidence="3" id="KW-1185">Reference proteome</keyword>
<dbReference type="InterPro" id="IPR035965">
    <property type="entry name" value="PAS-like_dom_sf"/>
</dbReference>
<dbReference type="SUPFAM" id="SSF55785">
    <property type="entry name" value="PYP-like sensor domain (PAS domain)"/>
    <property type="match status" value="1"/>
</dbReference>
<dbReference type="Pfam" id="PF13426">
    <property type="entry name" value="PAS_9"/>
    <property type="match status" value="1"/>
</dbReference>